<dbReference type="PANTHER" id="PTHR42852:SF17">
    <property type="entry name" value="THIOREDOXIN-LIKE PROTEIN HI_1115"/>
    <property type="match status" value="1"/>
</dbReference>
<evidence type="ECO:0000259" key="2">
    <source>
        <dbReference type="PROSITE" id="PS51352"/>
    </source>
</evidence>
<dbReference type="AlphaFoldDB" id="A0AAE3LIT6"/>
<dbReference type="PANTHER" id="PTHR42852">
    <property type="entry name" value="THIOL:DISULFIDE INTERCHANGE PROTEIN DSBE"/>
    <property type="match status" value="1"/>
</dbReference>
<dbReference type="Proteomes" id="UP001209317">
    <property type="component" value="Unassembled WGS sequence"/>
</dbReference>
<evidence type="ECO:0000313" key="3">
    <source>
        <dbReference type="EMBL" id="MCU7692967.1"/>
    </source>
</evidence>
<sequence length="206" mass="23261">MNQQKKKWYALNNILTGILALFIILMIVNPVVKGRVIQGLMKVGLFQPKISNEKLNASPENEHNYQVNFVDNHGKVIEGNSLSGKVVFINFWATWCPPCIAEMPSINELYNEYKDNPGIIFLMVDADNDLQKSTAFMKDKKFQMPVVTAKGNIPQAWYSGTLPTTIVLDKNGNVAYRQTGAAEYTNKKFKDFILNLINNNQGSNQK</sequence>
<proteinExistence type="predicted"/>
<feature type="transmembrane region" description="Helical" evidence="1">
    <location>
        <begin position="14"/>
        <end position="32"/>
    </location>
</feature>
<dbReference type="CDD" id="cd02966">
    <property type="entry name" value="TlpA_like_family"/>
    <property type="match status" value="1"/>
</dbReference>
<protein>
    <submittedName>
        <fullName evidence="3">TlpA family protein disulfide reductase</fullName>
    </submittedName>
</protein>
<name>A0AAE3LIT6_9BACT</name>
<dbReference type="Pfam" id="PF08534">
    <property type="entry name" value="Redoxin"/>
    <property type="match status" value="1"/>
</dbReference>
<accession>A0AAE3LIT6</accession>
<dbReference type="GO" id="GO:0016491">
    <property type="term" value="F:oxidoreductase activity"/>
    <property type="evidence" value="ECO:0007669"/>
    <property type="project" value="InterPro"/>
</dbReference>
<organism evidence="3 4">
    <name type="scientific">Haoranjiania flava</name>
    <dbReference type="NCBI Taxonomy" id="1856322"/>
    <lineage>
        <taxon>Bacteria</taxon>
        <taxon>Pseudomonadati</taxon>
        <taxon>Bacteroidota</taxon>
        <taxon>Chitinophagia</taxon>
        <taxon>Chitinophagales</taxon>
        <taxon>Chitinophagaceae</taxon>
        <taxon>Haoranjiania</taxon>
    </lineage>
</organism>
<dbReference type="InterPro" id="IPR013766">
    <property type="entry name" value="Thioredoxin_domain"/>
</dbReference>
<keyword evidence="1" id="KW-0812">Transmembrane</keyword>
<keyword evidence="1" id="KW-1133">Transmembrane helix</keyword>
<feature type="domain" description="Thioredoxin" evidence="2">
    <location>
        <begin position="41"/>
        <end position="202"/>
    </location>
</feature>
<dbReference type="PROSITE" id="PS51352">
    <property type="entry name" value="THIOREDOXIN_2"/>
    <property type="match status" value="1"/>
</dbReference>
<dbReference type="InterPro" id="IPR036249">
    <property type="entry name" value="Thioredoxin-like_sf"/>
</dbReference>
<evidence type="ECO:0000313" key="4">
    <source>
        <dbReference type="Proteomes" id="UP001209317"/>
    </source>
</evidence>
<keyword evidence="1" id="KW-0472">Membrane</keyword>
<dbReference type="Gene3D" id="3.40.30.10">
    <property type="entry name" value="Glutaredoxin"/>
    <property type="match status" value="1"/>
</dbReference>
<dbReference type="EMBL" id="JAOTPL010000001">
    <property type="protein sequence ID" value="MCU7692967.1"/>
    <property type="molecule type" value="Genomic_DNA"/>
</dbReference>
<keyword evidence="4" id="KW-1185">Reference proteome</keyword>
<comment type="caution">
    <text evidence="3">The sequence shown here is derived from an EMBL/GenBank/DDBJ whole genome shotgun (WGS) entry which is preliminary data.</text>
</comment>
<reference evidence="3" key="1">
    <citation type="submission" date="2022-10" db="EMBL/GenBank/DDBJ databases">
        <authorList>
            <person name="Kim H.S."/>
            <person name="Kim J.-S."/>
            <person name="Suh M.K."/>
            <person name="Eom M.K."/>
            <person name="Lee J.-S."/>
        </authorList>
    </citation>
    <scope>NUCLEOTIDE SEQUENCE</scope>
    <source>
        <strain evidence="3">LIP-5</strain>
    </source>
</reference>
<evidence type="ECO:0000256" key="1">
    <source>
        <dbReference type="SAM" id="Phobius"/>
    </source>
</evidence>
<dbReference type="InterPro" id="IPR013740">
    <property type="entry name" value="Redoxin"/>
</dbReference>
<dbReference type="SUPFAM" id="SSF52833">
    <property type="entry name" value="Thioredoxin-like"/>
    <property type="match status" value="1"/>
</dbReference>
<dbReference type="RefSeq" id="WP_263036455.1">
    <property type="nucleotide sequence ID" value="NZ_JAOTPL010000001.1"/>
</dbReference>
<dbReference type="InterPro" id="IPR050553">
    <property type="entry name" value="Thioredoxin_ResA/DsbE_sf"/>
</dbReference>
<gene>
    <name evidence="3" type="ORF">OD355_00370</name>
</gene>